<dbReference type="Gene3D" id="3.20.20.30">
    <property type="entry name" value="Luciferase-like domain"/>
    <property type="match status" value="1"/>
</dbReference>
<proteinExistence type="inferred from homology"/>
<dbReference type="SUPFAM" id="SSF51679">
    <property type="entry name" value="Bacterial luciferase-like"/>
    <property type="match status" value="1"/>
</dbReference>
<comment type="similarity">
    <text evidence="1">Belongs to the NtaA/SnaA/DszA monooxygenase family.</text>
</comment>
<dbReference type="PIRSF" id="PIRSF000337">
    <property type="entry name" value="NTA_MOA"/>
    <property type="match status" value="1"/>
</dbReference>
<dbReference type="NCBIfam" id="TIGR03860">
    <property type="entry name" value="FMN_nitrolo"/>
    <property type="match status" value="1"/>
</dbReference>
<dbReference type="PANTHER" id="PTHR30011:SF30">
    <property type="entry name" value="XENOBIOTIC COMPOUND MONOOXYGENASE, DSZA FAMILY (AFU_ORTHOLOGUE AFUA_6G01920)"/>
    <property type="match status" value="1"/>
</dbReference>
<evidence type="ECO:0000256" key="1">
    <source>
        <dbReference type="ARBA" id="ARBA00033748"/>
    </source>
</evidence>
<sequence>MAAPNTPNQPDKRRIFLNAFDMFTVGHMSYGQWRNPKDRSATKRRDLSYWTDLARLLERGDFNALFLADTYGWLDVYRGDAEACVRSRTQFPMGDPAVPVAAMAAVTCNLGFAITISASFDSPYVLAKRFSTLDHLTGGRFGWNFVTSWKASGFKAIGIEPVPHDKRYEIADEYLCVLYKLWEGSWADDALVEDRDNDIYADYQKIRTIHHKGEHFTTEAPHILDPSPQRTPFIFQAGTSPAGIQFGATHAEVIFVVGLTPDIVAPRVKAIRAKAAEVGRDPRSIKVLASITPVLGRTREEAEAKYQEALQYASEEGALAYWCGNSGIDLSKFGRGEVITEQTPGEGGGVADVRIQSLVANLSYKSEGVPEWTPRNIARAVAVGASGPVPVGTAEDIADEMERWIRIADVDGFNVGHVTTPGTWGDVVELLVPELRRRGVYAPKGESRTMRERIYGQGQSGLRDDHPGSRYKYGVCTEG</sequence>
<dbReference type="Proteomes" id="UP001600888">
    <property type="component" value="Unassembled WGS sequence"/>
</dbReference>
<name>A0ABR4E7M3_9PEZI</name>
<dbReference type="InterPro" id="IPR051260">
    <property type="entry name" value="Diverse_substr_monoxygenases"/>
</dbReference>
<evidence type="ECO:0000313" key="4">
    <source>
        <dbReference type="Proteomes" id="UP001600888"/>
    </source>
</evidence>
<evidence type="ECO:0000259" key="2">
    <source>
        <dbReference type="Pfam" id="PF00296"/>
    </source>
</evidence>
<dbReference type="InterPro" id="IPR016215">
    <property type="entry name" value="NTA_MOA"/>
</dbReference>
<dbReference type="InterPro" id="IPR011251">
    <property type="entry name" value="Luciferase-like_dom"/>
</dbReference>
<dbReference type="InterPro" id="IPR036661">
    <property type="entry name" value="Luciferase-like_sf"/>
</dbReference>
<dbReference type="Pfam" id="PF00296">
    <property type="entry name" value="Bac_luciferase"/>
    <property type="match status" value="1"/>
</dbReference>
<feature type="domain" description="Luciferase-like" evidence="2">
    <location>
        <begin position="34"/>
        <end position="404"/>
    </location>
</feature>
<dbReference type="EMBL" id="JBAWTH010000087">
    <property type="protein sequence ID" value="KAL2278351.1"/>
    <property type="molecule type" value="Genomic_DNA"/>
</dbReference>
<reference evidence="3 4" key="1">
    <citation type="submission" date="2024-03" db="EMBL/GenBank/DDBJ databases">
        <title>A high-quality draft genome sequence of Diaporthe vaccinii, a causative agent of upright dieback and viscid rot disease in cranberry plants.</title>
        <authorList>
            <person name="Sarrasin M."/>
            <person name="Lang B.F."/>
            <person name="Burger G."/>
        </authorList>
    </citation>
    <scope>NUCLEOTIDE SEQUENCE [LARGE SCALE GENOMIC DNA]</scope>
    <source>
        <strain evidence="3 4">IS7</strain>
    </source>
</reference>
<comment type="caution">
    <text evidence="3">The sequence shown here is derived from an EMBL/GenBank/DDBJ whole genome shotgun (WGS) entry which is preliminary data.</text>
</comment>
<dbReference type="PANTHER" id="PTHR30011">
    <property type="entry name" value="ALKANESULFONATE MONOOXYGENASE-RELATED"/>
    <property type="match status" value="1"/>
</dbReference>
<evidence type="ECO:0000313" key="3">
    <source>
        <dbReference type="EMBL" id="KAL2278351.1"/>
    </source>
</evidence>
<protein>
    <recommendedName>
        <fullName evidence="2">Luciferase-like domain-containing protein</fullName>
    </recommendedName>
</protein>
<accession>A0ABR4E7M3</accession>
<keyword evidence="4" id="KW-1185">Reference proteome</keyword>
<organism evidence="3 4">
    <name type="scientific">Diaporthe vaccinii</name>
    <dbReference type="NCBI Taxonomy" id="105482"/>
    <lineage>
        <taxon>Eukaryota</taxon>
        <taxon>Fungi</taxon>
        <taxon>Dikarya</taxon>
        <taxon>Ascomycota</taxon>
        <taxon>Pezizomycotina</taxon>
        <taxon>Sordariomycetes</taxon>
        <taxon>Sordariomycetidae</taxon>
        <taxon>Diaporthales</taxon>
        <taxon>Diaporthaceae</taxon>
        <taxon>Diaporthe</taxon>
        <taxon>Diaporthe eres species complex</taxon>
    </lineage>
</organism>
<gene>
    <name evidence="3" type="ORF">FJTKL_14460</name>
</gene>